<evidence type="ECO:0000313" key="2">
    <source>
        <dbReference type="EMBL" id="KAJ5334788.1"/>
    </source>
</evidence>
<comment type="caution">
    <text evidence="2">The sequence shown here is derived from an EMBL/GenBank/DDBJ whole genome shotgun (WGS) entry which is preliminary data.</text>
</comment>
<feature type="region of interest" description="Disordered" evidence="1">
    <location>
        <begin position="1"/>
        <end position="101"/>
    </location>
</feature>
<name>A0A9W9QF27_PENBR</name>
<proteinExistence type="predicted"/>
<evidence type="ECO:0000313" key="3">
    <source>
        <dbReference type="Proteomes" id="UP001147695"/>
    </source>
</evidence>
<feature type="compositionally biased region" description="Polar residues" evidence="1">
    <location>
        <begin position="71"/>
        <end position="80"/>
    </location>
</feature>
<feature type="compositionally biased region" description="Basic and acidic residues" evidence="1">
    <location>
        <begin position="43"/>
        <end position="55"/>
    </location>
</feature>
<protein>
    <submittedName>
        <fullName evidence="2">Uncharacterized protein</fullName>
    </submittedName>
</protein>
<dbReference type="EMBL" id="JAPZBQ010000004">
    <property type="protein sequence ID" value="KAJ5334788.1"/>
    <property type="molecule type" value="Genomic_DNA"/>
</dbReference>
<accession>A0A9W9QF27</accession>
<sequence>MEPLQKSGHDAHSKNASRQSHILDSRIEIQDMQDPIEPGSTDVDERMTRDFKDAINRTNILDGDRLRHAKPQSSTAYNEPSENEIDISWRPDPSGHPHRTF</sequence>
<gene>
    <name evidence="2" type="ORF">N7452_007191</name>
</gene>
<reference evidence="2" key="2">
    <citation type="journal article" date="2023" name="IMA Fungus">
        <title>Comparative genomic study of the Penicillium genus elucidates a diverse pangenome and 15 lateral gene transfer events.</title>
        <authorList>
            <person name="Petersen C."/>
            <person name="Sorensen T."/>
            <person name="Nielsen M.R."/>
            <person name="Sondergaard T.E."/>
            <person name="Sorensen J.L."/>
            <person name="Fitzpatrick D.A."/>
            <person name="Frisvad J.C."/>
            <person name="Nielsen K.L."/>
        </authorList>
    </citation>
    <scope>NUCLEOTIDE SEQUENCE</scope>
    <source>
        <strain evidence="2">IBT 35673</strain>
    </source>
</reference>
<evidence type="ECO:0000256" key="1">
    <source>
        <dbReference type="SAM" id="MobiDB-lite"/>
    </source>
</evidence>
<dbReference type="Proteomes" id="UP001147695">
    <property type="component" value="Unassembled WGS sequence"/>
</dbReference>
<dbReference type="AlphaFoldDB" id="A0A9W9QF27"/>
<reference evidence="2" key="1">
    <citation type="submission" date="2022-12" db="EMBL/GenBank/DDBJ databases">
        <authorList>
            <person name="Petersen C."/>
        </authorList>
    </citation>
    <scope>NUCLEOTIDE SEQUENCE</scope>
    <source>
        <strain evidence="2">IBT 35673</strain>
    </source>
</reference>
<organism evidence="2 3">
    <name type="scientific">Penicillium brevicompactum</name>
    <dbReference type="NCBI Taxonomy" id="5074"/>
    <lineage>
        <taxon>Eukaryota</taxon>
        <taxon>Fungi</taxon>
        <taxon>Dikarya</taxon>
        <taxon>Ascomycota</taxon>
        <taxon>Pezizomycotina</taxon>
        <taxon>Eurotiomycetes</taxon>
        <taxon>Eurotiomycetidae</taxon>
        <taxon>Eurotiales</taxon>
        <taxon>Aspergillaceae</taxon>
        <taxon>Penicillium</taxon>
    </lineage>
</organism>